<dbReference type="EMBL" id="AP018204">
    <property type="protein sequence ID" value="BAY59379.1"/>
    <property type="molecule type" value="Genomic_DNA"/>
</dbReference>
<dbReference type="InterPro" id="IPR001509">
    <property type="entry name" value="Epimerase_deHydtase"/>
</dbReference>
<sequence length="312" mass="34051">MFNSSIPLSGAKVLVTGASGFIGRHLCQRLQAYQVEVYGVSRVEQSSSSAIRWLQGDVANFEDMRRIITQVKPDAIFHLAGHVTGARGVDAVVSTLQSHLVSTVNLLTLMAEFSGRRIVLAGSLEEPDAGEDPIPSSPYAAAKWSSSAYAQMFQHLYQLPIVRTRVFLVYGPAQMNFDKLIPYVTLSLLKGEAPKLSSGQRQIDWIYVEDVVEGLIAAAQAPGVEGDMFDLGSGTLTPISSVVHHINQLVNPSIQPLFGALPERPMEQVRIANIESSVTKLGWQPKVSLEEGLAKTVEWYSNYYNNPACCTS</sequence>
<reference evidence="3 4" key="1">
    <citation type="submission" date="2017-06" db="EMBL/GenBank/DDBJ databases">
        <title>Genome sequencing of cyanobaciteial culture collection at National Institute for Environmental Studies (NIES).</title>
        <authorList>
            <person name="Hirose Y."/>
            <person name="Shimura Y."/>
            <person name="Fujisawa T."/>
            <person name="Nakamura Y."/>
            <person name="Kawachi M."/>
        </authorList>
    </citation>
    <scope>NUCLEOTIDE SEQUENCE [LARGE SCALE GENOMIC DNA]</scope>
    <source>
        <strain evidence="3 4">NIES-2135</strain>
        <plasmid evidence="4">Plasmid Plasmid1 dna</plasmid>
    </source>
</reference>
<protein>
    <submittedName>
        <fullName evidence="3">Putative dTDP-glucose 4,6-dehydratase</fullName>
    </submittedName>
</protein>
<evidence type="ECO:0000313" key="4">
    <source>
        <dbReference type="Proteomes" id="UP000217895"/>
    </source>
</evidence>
<geneLocation type="plasmid" evidence="3">
    <name>plasmid1</name>
</geneLocation>
<evidence type="ECO:0000313" key="3">
    <source>
        <dbReference type="EMBL" id="BAY59379.1"/>
    </source>
</evidence>
<organism evidence="3 4">
    <name type="scientific">Leptolyngbya boryana NIES-2135</name>
    <dbReference type="NCBI Taxonomy" id="1973484"/>
    <lineage>
        <taxon>Bacteria</taxon>
        <taxon>Bacillati</taxon>
        <taxon>Cyanobacteriota</taxon>
        <taxon>Cyanophyceae</taxon>
        <taxon>Leptolyngbyales</taxon>
        <taxon>Leptolyngbyaceae</taxon>
        <taxon>Leptolyngbya group</taxon>
        <taxon>Leptolyngbya</taxon>
    </lineage>
</organism>
<dbReference type="AlphaFoldDB" id="A0A1Z4JRM3"/>
<keyword evidence="4" id="KW-1185">Reference proteome</keyword>
<accession>A0A1Z4JRM3</accession>
<dbReference type="Proteomes" id="UP000217895">
    <property type="component" value="Plasmid Plasmid1 dna"/>
</dbReference>
<comment type="similarity">
    <text evidence="1">Belongs to the NAD(P)-dependent epimerase/dehydratase family.</text>
</comment>
<proteinExistence type="inferred from homology"/>
<evidence type="ECO:0000256" key="1">
    <source>
        <dbReference type="ARBA" id="ARBA00007637"/>
    </source>
</evidence>
<dbReference type="Gene3D" id="3.40.50.720">
    <property type="entry name" value="NAD(P)-binding Rossmann-like Domain"/>
    <property type="match status" value="1"/>
</dbReference>
<dbReference type="Pfam" id="PF01370">
    <property type="entry name" value="Epimerase"/>
    <property type="match status" value="1"/>
</dbReference>
<gene>
    <name evidence="3" type="ORF">NIES2135_62560</name>
</gene>
<keyword evidence="3" id="KW-0614">Plasmid</keyword>
<dbReference type="PANTHER" id="PTHR43000">
    <property type="entry name" value="DTDP-D-GLUCOSE 4,6-DEHYDRATASE-RELATED"/>
    <property type="match status" value="1"/>
</dbReference>
<dbReference type="SUPFAM" id="SSF51735">
    <property type="entry name" value="NAD(P)-binding Rossmann-fold domains"/>
    <property type="match status" value="1"/>
</dbReference>
<evidence type="ECO:0000259" key="2">
    <source>
        <dbReference type="Pfam" id="PF01370"/>
    </source>
</evidence>
<feature type="domain" description="NAD-dependent epimerase/dehydratase" evidence="2">
    <location>
        <begin position="13"/>
        <end position="232"/>
    </location>
</feature>
<name>A0A1Z4JRM3_LEPBY</name>
<dbReference type="InterPro" id="IPR036291">
    <property type="entry name" value="NAD(P)-bd_dom_sf"/>
</dbReference>